<dbReference type="EMBL" id="JAVRRL010000062">
    <property type="protein sequence ID" value="KAK5109555.1"/>
    <property type="molecule type" value="Genomic_DNA"/>
</dbReference>
<evidence type="ECO:0000256" key="3">
    <source>
        <dbReference type="ARBA" id="ARBA00023277"/>
    </source>
</evidence>
<name>A0AAN7TJH7_9PEZI</name>
<evidence type="ECO:0000256" key="7">
    <source>
        <dbReference type="RuleBase" id="RU361187"/>
    </source>
</evidence>
<feature type="chain" id="PRO_5043018099" description="Glycoside hydrolase family 43 protein" evidence="8">
    <location>
        <begin position="23"/>
        <end position="424"/>
    </location>
</feature>
<comment type="caution">
    <text evidence="9">The sequence shown here is derived from an EMBL/GenBank/DDBJ whole genome shotgun (WGS) entry which is preliminary data.</text>
</comment>
<reference evidence="9" key="1">
    <citation type="submission" date="2023-08" db="EMBL/GenBank/DDBJ databases">
        <title>Black Yeasts Isolated from many extreme environments.</title>
        <authorList>
            <person name="Coleine C."/>
            <person name="Stajich J.E."/>
            <person name="Selbmann L."/>
        </authorList>
    </citation>
    <scope>NUCLEOTIDE SEQUENCE</scope>
    <source>
        <strain evidence="9">CCFEE 5401</strain>
    </source>
</reference>
<dbReference type="GO" id="GO:0004553">
    <property type="term" value="F:hydrolase activity, hydrolyzing O-glycosyl compounds"/>
    <property type="evidence" value="ECO:0007669"/>
    <property type="project" value="InterPro"/>
</dbReference>
<organism evidence="9 10">
    <name type="scientific">Meristemomyces frigidus</name>
    <dbReference type="NCBI Taxonomy" id="1508187"/>
    <lineage>
        <taxon>Eukaryota</taxon>
        <taxon>Fungi</taxon>
        <taxon>Dikarya</taxon>
        <taxon>Ascomycota</taxon>
        <taxon>Pezizomycotina</taxon>
        <taxon>Dothideomycetes</taxon>
        <taxon>Dothideomycetidae</taxon>
        <taxon>Mycosphaerellales</taxon>
        <taxon>Teratosphaeriaceae</taxon>
        <taxon>Meristemomyces</taxon>
    </lineage>
</organism>
<evidence type="ECO:0000256" key="6">
    <source>
        <dbReference type="PIRSR" id="PIRSR606710-2"/>
    </source>
</evidence>
<comment type="similarity">
    <text evidence="1 7">Belongs to the glycosyl hydrolase 43 family.</text>
</comment>
<dbReference type="Pfam" id="PF04616">
    <property type="entry name" value="Glyco_hydro_43"/>
    <property type="match status" value="1"/>
</dbReference>
<feature type="signal peptide" evidence="8">
    <location>
        <begin position="1"/>
        <end position="22"/>
    </location>
</feature>
<evidence type="ECO:0000256" key="8">
    <source>
        <dbReference type="SAM" id="SignalP"/>
    </source>
</evidence>
<gene>
    <name evidence="9" type="ORF">LTR62_006906</name>
</gene>
<keyword evidence="8" id="KW-0732">Signal</keyword>
<dbReference type="AlphaFoldDB" id="A0AAN7TJH7"/>
<feature type="active site" description="Proton donor" evidence="5">
    <location>
        <position position="298"/>
    </location>
</feature>
<evidence type="ECO:0000256" key="2">
    <source>
        <dbReference type="ARBA" id="ARBA00022801"/>
    </source>
</evidence>
<evidence type="ECO:0000313" key="10">
    <source>
        <dbReference type="Proteomes" id="UP001310890"/>
    </source>
</evidence>
<dbReference type="Gene3D" id="2.115.10.20">
    <property type="entry name" value="Glycosyl hydrolase domain, family 43"/>
    <property type="match status" value="1"/>
</dbReference>
<proteinExistence type="inferred from homology"/>
<keyword evidence="2 7" id="KW-0378">Hydrolase</keyword>
<dbReference type="Proteomes" id="UP001310890">
    <property type="component" value="Unassembled WGS sequence"/>
</dbReference>
<dbReference type="PANTHER" id="PTHR43772:SF2">
    <property type="entry name" value="PUTATIVE (AFU_ORTHOLOGUE AFUA_2G04480)-RELATED"/>
    <property type="match status" value="1"/>
</dbReference>
<dbReference type="SUPFAM" id="SSF75005">
    <property type="entry name" value="Arabinanase/levansucrase/invertase"/>
    <property type="match status" value="1"/>
</dbReference>
<protein>
    <recommendedName>
        <fullName evidence="11">Glycoside hydrolase family 43 protein</fullName>
    </recommendedName>
</protein>
<feature type="site" description="Important for catalytic activity, responsible for pKa modulation of the active site Glu and correct orientation of both the proton donor and substrate" evidence="6">
    <location>
        <position position="249"/>
    </location>
</feature>
<dbReference type="Gene3D" id="2.60.40.2340">
    <property type="match status" value="1"/>
</dbReference>
<dbReference type="InterPro" id="IPR006710">
    <property type="entry name" value="Glyco_hydro_43"/>
</dbReference>
<evidence type="ECO:0000313" key="9">
    <source>
        <dbReference type="EMBL" id="KAK5109555.1"/>
    </source>
</evidence>
<dbReference type="PANTHER" id="PTHR43772">
    <property type="entry name" value="ENDO-1,4-BETA-XYLANASE"/>
    <property type="match status" value="1"/>
</dbReference>
<keyword evidence="4 7" id="KW-0326">Glycosidase</keyword>
<evidence type="ECO:0008006" key="11">
    <source>
        <dbReference type="Google" id="ProtNLM"/>
    </source>
</evidence>
<feature type="active site" description="Proton acceptor" evidence="5">
    <location>
        <position position="126"/>
    </location>
</feature>
<keyword evidence="3" id="KW-0119">Carbohydrate metabolism</keyword>
<evidence type="ECO:0000256" key="4">
    <source>
        <dbReference type="ARBA" id="ARBA00023295"/>
    </source>
</evidence>
<evidence type="ECO:0000256" key="5">
    <source>
        <dbReference type="PIRSR" id="PIRSR606710-1"/>
    </source>
</evidence>
<sequence length="424" mass="46235">MLRTLLTAFSLMLWTCLTPITCAQIDIAGLVQNFTLSDPALLKVPPIVDNETQTVIFPVYPGTSLSALAPVYSLTTGYTASPHSGTTLDLSRPIDLCILYDGTEYQTWTLSAVNMRSPALPGLYADPNIVVFGDTYYIYSTTDGFPGWGGNTLYVWSSRNLVDWTRTVDPVLTLNGTSGNVPWADGNAWAPTIHKRNGTYFLYFSGNNPTYDRKTIGVATGPSPTGPFTAQSTAMILNNEALNASQAIDPAAFVDPMTGTYYLFWGNGKPLMAELADDMTSLKQDTLANVVGLTNFTEASFVVYRKPYYHYSFSNGNTNDASYYAGYATATDVHGPWTYRGRVLEERSAKDILGTGSTSTVNVPGTDDWFMAYHRFQIPSGNGTDREVCIDRIIFDQSDGLMWPVTPTLVGVAAESVPDGGHGW</sequence>
<dbReference type="GO" id="GO:0005975">
    <property type="term" value="P:carbohydrate metabolic process"/>
    <property type="evidence" value="ECO:0007669"/>
    <property type="project" value="InterPro"/>
</dbReference>
<dbReference type="InterPro" id="IPR023296">
    <property type="entry name" value="Glyco_hydro_beta-prop_sf"/>
</dbReference>
<evidence type="ECO:0000256" key="1">
    <source>
        <dbReference type="ARBA" id="ARBA00009865"/>
    </source>
</evidence>
<dbReference type="InterPro" id="IPR052176">
    <property type="entry name" value="Glycosyl_Hydrlase_43_Enz"/>
</dbReference>
<accession>A0AAN7TJH7</accession>
<dbReference type="CDD" id="cd18828">
    <property type="entry name" value="GH43_BT3675-like"/>
    <property type="match status" value="1"/>
</dbReference>